<dbReference type="GO" id="GO:0016301">
    <property type="term" value="F:kinase activity"/>
    <property type="evidence" value="ECO:0007669"/>
    <property type="project" value="UniProtKB-KW"/>
</dbReference>
<sequence length="215" mass="21677">MRTGTPVVVKLGGSLMAGADLDILLDQAIGAARPTVIVCGGGLFADAVRTAQGRLGFSDGLAHRLALDAMSQFAAVIAERRPALALCNSLQAVAMAFERDRQALWHPVALRDGHPAIPETWAVTSDSLAQFVAREIGAAALILVKSADPAAAAAAGGDSGPPLLRLVAAGHLDAAFPAFLAGGSGIVRILGPADHARLGAAIAAPEGDIGFDPLG</sequence>
<dbReference type="SUPFAM" id="SSF53633">
    <property type="entry name" value="Carbamate kinase-like"/>
    <property type="match status" value="1"/>
</dbReference>
<keyword evidence="2" id="KW-0808">Transferase</keyword>
<keyword evidence="3" id="KW-1185">Reference proteome</keyword>
<reference evidence="2 3" key="1">
    <citation type="submission" date="2021-06" db="EMBL/GenBank/DDBJ databases">
        <authorList>
            <person name="Grouzdev D.S."/>
            <person name="Koziaeva V."/>
        </authorList>
    </citation>
    <scope>NUCLEOTIDE SEQUENCE [LARGE SCALE GENOMIC DNA]</scope>
    <source>
        <strain evidence="2 3">22</strain>
    </source>
</reference>
<dbReference type="EMBL" id="JAHHZF010000002">
    <property type="protein sequence ID" value="MBT9288981.1"/>
    <property type="molecule type" value="Genomic_DNA"/>
</dbReference>
<evidence type="ECO:0000259" key="1">
    <source>
        <dbReference type="Pfam" id="PF00696"/>
    </source>
</evidence>
<dbReference type="InterPro" id="IPR001048">
    <property type="entry name" value="Asp/Glu/Uridylate_kinase"/>
</dbReference>
<feature type="domain" description="Aspartate/glutamate/uridylate kinase" evidence="1">
    <location>
        <begin position="7"/>
        <end position="148"/>
    </location>
</feature>
<dbReference type="Pfam" id="PF00696">
    <property type="entry name" value="AA_kinase"/>
    <property type="match status" value="1"/>
</dbReference>
<proteinExistence type="predicted"/>
<dbReference type="InterPro" id="IPR036393">
    <property type="entry name" value="AceGlu_kinase-like_sf"/>
</dbReference>
<dbReference type="RefSeq" id="WP_261967613.1">
    <property type="nucleotide sequence ID" value="NZ_JAHHZF010000002.1"/>
</dbReference>
<dbReference type="Proteomes" id="UP000766595">
    <property type="component" value="Unassembled WGS sequence"/>
</dbReference>
<evidence type="ECO:0000313" key="3">
    <source>
        <dbReference type="Proteomes" id="UP000766595"/>
    </source>
</evidence>
<accession>A0A947GCA7</accession>
<gene>
    <name evidence="2" type="ORF">KL771_05945</name>
</gene>
<organism evidence="2 3">
    <name type="scientific">Prosthecodimorpha staleyi</name>
    <dbReference type="NCBI Taxonomy" id="2840188"/>
    <lineage>
        <taxon>Bacteria</taxon>
        <taxon>Pseudomonadati</taxon>
        <taxon>Pseudomonadota</taxon>
        <taxon>Alphaproteobacteria</taxon>
        <taxon>Hyphomicrobiales</taxon>
        <taxon>Ancalomicrobiaceae</taxon>
        <taxon>Prosthecodimorpha</taxon>
    </lineage>
</organism>
<dbReference type="Gene3D" id="3.40.1160.10">
    <property type="entry name" value="Acetylglutamate kinase-like"/>
    <property type="match status" value="1"/>
</dbReference>
<name>A0A947GCA7_9HYPH</name>
<keyword evidence="2" id="KW-0418">Kinase</keyword>
<dbReference type="AlphaFoldDB" id="A0A947GCA7"/>
<protein>
    <submittedName>
        <fullName evidence="2">Uridylate kinase</fullName>
    </submittedName>
</protein>
<evidence type="ECO:0000313" key="2">
    <source>
        <dbReference type="EMBL" id="MBT9288981.1"/>
    </source>
</evidence>
<comment type="caution">
    <text evidence="2">The sequence shown here is derived from an EMBL/GenBank/DDBJ whole genome shotgun (WGS) entry which is preliminary data.</text>
</comment>